<dbReference type="InterPro" id="IPR052155">
    <property type="entry name" value="Biofilm_reg_signaling"/>
</dbReference>
<dbReference type="InterPro" id="IPR035919">
    <property type="entry name" value="EAL_sf"/>
</dbReference>
<accession>A0A4R6RBV8</accession>
<dbReference type="EMBL" id="SNXW01000004">
    <property type="protein sequence ID" value="TDP83641.1"/>
    <property type="molecule type" value="Genomic_DNA"/>
</dbReference>
<dbReference type="Pfam" id="PF01590">
    <property type="entry name" value="GAF"/>
    <property type="match status" value="1"/>
</dbReference>
<organism evidence="3 4">
    <name type="scientific">Aquabacterium commune</name>
    <dbReference type="NCBI Taxonomy" id="70586"/>
    <lineage>
        <taxon>Bacteria</taxon>
        <taxon>Pseudomonadati</taxon>
        <taxon>Pseudomonadota</taxon>
        <taxon>Betaproteobacteria</taxon>
        <taxon>Burkholderiales</taxon>
        <taxon>Aquabacterium</taxon>
    </lineage>
</organism>
<evidence type="ECO:0000259" key="2">
    <source>
        <dbReference type="PROSITE" id="PS50887"/>
    </source>
</evidence>
<evidence type="ECO:0000259" key="1">
    <source>
        <dbReference type="PROSITE" id="PS50883"/>
    </source>
</evidence>
<dbReference type="CDD" id="cd01949">
    <property type="entry name" value="GGDEF"/>
    <property type="match status" value="1"/>
</dbReference>
<dbReference type="SUPFAM" id="SSF55785">
    <property type="entry name" value="PYP-like sensor domain (PAS domain)"/>
    <property type="match status" value="1"/>
</dbReference>
<dbReference type="CDD" id="cd01948">
    <property type="entry name" value="EAL"/>
    <property type="match status" value="1"/>
</dbReference>
<name>A0A4R6RBV8_9BURK</name>
<protein>
    <submittedName>
        <fullName evidence="3">Diguanylate cyclase (GGDEF)-like protein</fullName>
    </submittedName>
</protein>
<dbReference type="AlphaFoldDB" id="A0A4R6RBV8"/>
<gene>
    <name evidence="3" type="ORF">EV672_10419</name>
</gene>
<dbReference type="Pfam" id="PF00563">
    <property type="entry name" value="EAL"/>
    <property type="match status" value="1"/>
</dbReference>
<dbReference type="SMART" id="SM00065">
    <property type="entry name" value="GAF"/>
    <property type="match status" value="1"/>
</dbReference>
<evidence type="ECO:0000313" key="4">
    <source>
        <dbReference type="Proteomes" id="UP000294593"/>
    </source>
</evidence>
<feature type="domain" description="EAL" evidence="1">
    <location>
        <begin position="488"/>
        <end position="737"/>
    </location>
</feature>
<dbReference type="Gene3D" id="3.30.70.270">
    <property type="match status" value="1"/>
</dbReference>
<sequence>MSVVQPVPEDDEAQRLRALQSYAVLDTGAEQAYDDLTALAAQVLGVPIALVSLIDSDRQWFKSRVGLDVCETPRSQAFCDHAIRGHGVMVVPDATLDPRFADNPLVTGDPRIRFYAGAPLLNPDGEALGTLCIIDRQPREFGEHQRATLAMLSRQVMAQLELRKRHAALSVALDSLQRHTQLLDNLSRHVPGVIYQYRLFPDGRSCFPYASQGLWDIYEVRLDEVATDAGLVYQRLHPQDREGVALSIQASALTLQPWRHEYRVVLPQQGERWRQGNAQPERLADGSVLWHGFITDITERKRIEDVTHRLAYFDALTGLPNRRLLIDRLEHALGSQQRSGQKGALFFIDLDNFKHINDARGHSVGDALLQQVALRLGGLLRHDDTVARLGGDEFVVQIGNLGTDTEGAARQALAVAEKVREVLESRYDIDGFSYNSSGSIGITLFPRGHEGVDDLLREADTAMYRAKAGGRNRIEFFEAGMQTEVEERLAIEHDMQDGIERGQFDLHIQPQVDASGAVVGGELLMRWTHPVRGAVPPNQFIPLAEESALILRLGDLVLQRACEALAQLQRQGLRLDLSVNVSPRQFRRADFVDRVREALTRAGARAEGLILEVTEGLLIDNWADTVSRMDELVALGLRFSIDDFGTGYSSLAYLKKLPLYELKIDRTFVRDTPDDPNDTAIVEAILSVSKHLGLRVVAEGVETAEQADFLRSRGCDCLQGYFYGRPEPLAAWLARQG</sequence>
<dbReference type="PANTHER" id="PTHR44757">
    <property type="entry name" value="DIGUANYLATE CYCLASE DGCP"/>
    <property type="match status" value="1"/>
</dbReference>
<proteinExistence type="predicted"/>
<dbReference type="NCBIfam" id="TIGR00254">
    <property type="entry name" value="GGDEF"/>
    <property type="match status" value="1"/>
</dbReference>
<dbReference type="SUPFAM" id="SSF141868">
    <property type="entry name" value="EAL domain-like"/>
    <property type="match status" value="1"/>
</dbReference>
<dbReference type="InterPro" id="IPR003018">
    <property type="entry name" value="GAF"/>
</dbReference>
<dbReference type="RefSeq" id="WP_133608282.1">
    <property type="nucleotide sequence ID" value="NZ_SNXW01000004.1"/>
</dbReference>
<dbReference type="PROSITE" id="PS50887">
    <property type="entry name" value="GGDEF"/>
    <property type="match status" value="1"/>
</dbReference>
<dbReference type="Proteomes" id="UP000294593">
    <property type="component" value="Unassembled WGS sequence"/>
</dbReference>
<dbReference type="Pfam" id="PF00990">
    <property type="entry name" value="GGDEF"/>
    <property type="match status" value="1"/>
</dbReference>
<dbReference type="InterPro" id="IPR029787">
    <property type="entry name" value="Nucleotide_cyclase"/>
</dbReference>
<dbReference type="SMART" id="SM00052">
    <property type="entry name" value="EAL"/>
    <property type="match status" value="1"/>
</dbReference>
<dbReference type="InterPro" id="IPR035965">
    <property type="entry name" value="PAS-like_dom_sf"/>
</dbReference>
<feature type="domain" description="GGDEF" evidence="2">
    <location>
        <begin position="341"/>
        <end position="479"/>
    </location>
</feature>
<dbReference type="Gene3D" id="3.30.450.40">
    <property type="match status" value="1"/>
</dbReference>
<dbReference type="SMART" id="SM00267">
    <property type="entry name" value="GGDEF"/>
    <property type="match status" value="1"/>
</dbReference>
<dbReference type="InterPro" id="IPR029016">
    <property type="entry name" value="GAF-like_dom_sf"/>
</dbReference>
<evidence type="ECO:0000313" key="3">
    <source>
        <dbReference type="EMBL" id="TDP83641.1"/>
    </source>
</evidence>
<keyword evidence="4" id="KW-1185">Reference proteome</keyword>
<reference evidence="3 4" key="1">
    <citation type="submission" date="2019-03" db="EMBL/GenBank/DDBJ databases">
        <title>Genomic Encyclopedia of Type Strains, Phase IV (KMG-IV): sequencing the most valuable type-strain genomes for metagenomic binning, comparative biology and taxonomic classification.</title>
        <authorList>
            <person name="Goeker M."/>
        </authorList>
    </citation>
    <scope>NUCLEOTIDE SEQUENCE [LARGE SCALE GENOMIC DNA]</scope>
    <source>
        <strain evidence="3 4">DSM 11901</strain>
    </source>
</reference>
<dbReference type="SUPFAM" id="SSF55073">
    <property type="entry name" value="Nucleotide cyclase"/>
    <property type="match status" value="1"/>
</dbReference>
<dbReference type="InterPro" id="IPR000014">
    <property type="entry name" value="PAS"/>
</dbReference>
<comment type="caution">
    <text evidence="3">The sequence shown here is derived from an EMBL/GenBank/DDBJ whole genome shotgun (WGS) entry which is preliminary data.</text>
</comment>
<dbReference type="InterPro" id="IPR043128">
    <property type="entry name" value="Rev_trsase/Diguanyl_cyclase"/>
</dbReference>
<dbReference type="InterPro" id="IPR013655">
    <property type="entry name" value="PAS_fold_3"/>
</dbReference>
<dbReference type="Gene3D" id="3.20.20.450">
    <property type="entry name" value="EAL domain"/>
    <property type="match status" value="1"/>
</dbReference>
<dbReference type="SUPFAM" id="SSF55781">
    <property type="entry name" value="GAF domain-like"/>
    <property type="match status" value="1"/>
</dbReference>
<dbReference type="Gene3D" id="3.30.450.20">
    <property type="entry name" value="PAS domain"/>
    <property type="match status" value="1"/>
</dbReference>
<dbReference type="PROSITE" id="PS50883">
    <property type="entry name" value="EAL"/>
    <property type="match status" value="1"/>
</dbReference>
<dbReference type="PANTHER" id="PTHR44757:SF2">
    <property type="entry name" value="BIOFILM ARCHITECTURE MAINTENANCE PROTEIN MBAA"/>
    <property type="match status" value="1"/>
</dbReference>
<dbReference type="Pfam" id="PF08447">
    <property type="entry name" value="PAS_3"/>
    <property type="match status" value="1"/>
</dbReference>
<dbReference type="OrthoDB" id="9813903at2"/>
<dbReference type="CDD" id="cd00130">
    <property type="entry name" value="PAS"/>
    <property type="match status" value="1"/>
</dbReference>
<dbReference type="InterPro" id="IPR000160">
    <property type="entry name" value="GGDEF_dom"/>
</dbReference>
<dbReference type="InterPro" id="IPR001633">
    <property type="entry name" value="EAL_dom"/>
</dbReference>